<evidence type="ECO:0000256" key="1">
    <source>
        <dbReference type="ARBA" id="ARBA00000085"/>
    </source>
</evidence>
<dbReference type="Pfam" id="PF01590">
    <property type="entry name" value="GAF"/>
    <property type="match status" value="1"/>
</dbReference>
<reference evidence="4 5" key="1">
    <citation type="submission" date="2020-02" db="EMBL/GenBank/DDBJ databases">
        <title>Out from the shadows clarifying the taxonomy of the family Cryomorphaceae and related taxa by utilizing the GTDB taxonomic framework.</title>
        <authorList>
            <person name="Bowman J.P."/>
        </authorList>
    </citation>
    <scope>NUCLEOTIDE SEQUENCE [LARGE SCALE GENOMIC DNA]</scope>
    <source>
        <strain evidence="4 5">QSSC 1-22</strain>
    </source>
</reference>
<protein>
    <recommendedName>
        <fullName evidence="2">histidine kinase</fullName>
        <ecNumber evidence="2">2.7.13.3</ecNumber>
    </recommendedName>
</protein>
<dbReference type="SMART" id="SM00388">
    <property type="entry name" value="HisKA"/>
    <property type="match status" value="1"/>
</dbReference>
<evidence type="ECO:0000313" key="4">
    <source>
        <dbReference type="EMBL" id="NEN22105.1"/>
    </source>
</evidence>
<dbReference type="PANTHER" id="PTHR43102:SF2">
    <property type="entry name" value="GAF DOMAIN-CONTAINING PROTEIN"/>
    <property type="match status" value="1"/>
</dbReference>
<dbReference type="AlphaFoldDB" id="A0A7K3WN29"/>
<dbReference type="Proteomes" id="UP000486602">
    <property type="component" value="Unassembled WGS sequence"/>
</dbReference>
<comment type="caution">
    <text evidence="4">The sequence shown here is derived from an EMBL/GenBank/DDBJ whole genome shotgun (WGS) entry which is preliminary data.</text>
</comment>
<dbReference type="SUPFAM" id="SSF55781">
    <property type="entry name" value="GAF domain-like"/>
    <property type="match status" value="1"/>
</dbReference>
<sequence length="268" mass="30389">MICPSIPSNENSRLRELLSLEILNTNPEDEYDKITELASHICGVPISLISLIGKDRQFFKSTYGINAKETPRDLAFCAHTINYPTEIFEVPNASIDYRFHDHPMVTGKPNFIFYAGIPLVSLQGHALGSLCVIDHKPNKLDEFQKKALKTLSFQVSKSLELRKNKLELEIRKEKLKERKFTLTELAHLISHDLKSPINNIIGLSEVLYDSDPPSPELSRKLSKLISLSAYKLKDLIDAVLTYAASENLPEEIHIGTFYQNTKRPQSKL</sequence>
<proteinExistence type="predicted"/>
<gene>
    <name evidence="4" type="ORF">G3O08_01125</name>
</gene>
<comment type="catalytic activity">
    <reaction evidence="1">
        <text>ATP + protein L-histidine = ADP + protein N-phospho-L-histidine.</text>
        <dbReference type="EC" id="2.7.13.3"/>
    </reaction>
</comment>
<dbReference type="InterPro" id="IPR003661">
    <property type="entry name" value="HisK_dim/P_dom"/>
</dbReference>
<dbReference type="Gene3D" id="1.10.287.130">
    <property type="match status" value="1"/>
</dbReference>
<dbReference type="GO" id="GO:0000155">
    <property type="term" value="F:phosphorelay sensor kinase activity"/>
    <property type="evidence" value="ECO:0007669"/>
    <property type="project" value="InterPro"/>
</dbReference>
<dbReference type="PANTHER" id="PTHR43102">
    <property type="entry name" value="SLR1143 PROTEIN"/>
    <property type="match status" value="1"/>
</dbReference>
<evidence type="ECO:0000313" key="5">
    <source>
        <dbReference type="Proteomes" id="UP000486602"/>
    </source>
</evidence>
<dbReference type="InterPro" id="IPR036097">
    <property type="entry name" value="HisK_dim/P_sf"/>
</dbReference>
<evidence type="ECO:0000259" key="3">
    <source>
        <dbReference type="SMART" id="SM00388"/>
    </source>
</evidence>
<evidence type="ECO:0000256" key="2">
    <source>
        <dbReference type="ARBA" id="ARBA00012438"/>
    </source>
</evidence>
<dbReference type="CDD" id="cd00082">
    <property type="entry name" value="HisKA"/>
    <property type="match status" value="1"/>
</dbReference>
<dbReference type="RefSeq" id="WP_163282819.1">
    <property type="nucleotide sequence ID" value="NZ_JAAGVY010000001.1"/>
</dbReference>
<name>A0A7K3WN29_9FLAO</name>
<dbReference type="InterPro" id="IPR029016">
    <property type="entry name" value="GAF-like_dom_sf"/>
</dbReference>
<dbReference type="InterPro" id="IPR003018">
    <property type="entry name" value="GAF"/>
</dbReference>
<keyword evidence="5" id="KW-1185">Reference proteome</keyword>
<dbReference type="Gene3D" id="3.30.450.40">
    <property type="match status" value="1"/>
</dbReference>
<organism evidence="4 5">
    <name type="scientific">Cryomorpha ignava</name>
    <dbReference type="NCBI Taxonomy" id="101383"/>
    <lineage>
        <taxon>Bacteria</taxon>
        <taxon>Pseudomonadati</taxon>
        <taxon>Bacteroidota</taxon>
        <taxon>Flavobacteriia</taxon>
        <taxon>Flavobacteriales</taxon>
        <taxon>Cryomorphaceae</taxon>
        <taxon>Cryomorpha</taxon>
    </lineage>
</organism>
<dbReference type="SUPFAM" id="SSF47384">
    <property type="entry name" value="Homodimeric domain of signal transducing histidine kinase"/>
    <property type="match status" value="1"/>
</dbReference>
<dbReference type="EMBL" id="JAAGVY010000001">
    <property type="protein sequence ID" value="NEN22105.1"/>
    <property type="molecule type" value="Genomic_DNA"/>
</dbReference>
<feature type="domain" description="Signal transduction histidine kinase dimerisation/phosphoacceptor" evidence="3">
    <location>
        <begin position="181"/>
        <end position="248"/>
    </location>
</feature>
<dbReference type="EC" id="2.7.13.3" evidence="2"/>
<dbReference type="Pfam" id="PF00512">
    <property type="entry name" value="HisKA"/>
    <property type="match status" value="1"/>
</dbReference>
<accession>A0A7K3WN29</accession>